<reference evidence="3 4" key="1">
    <citation type="journal article" date="2007" name="PLoS Genet.">
        <title>Patterns and implications of gene gain and loss in the evolution of Prochlorococcus.</title>
        <authorList>
            <person name="Kettler G.C."/>
            <person name="Martiny A.C."/>
            <person name="Huang K."/>
            <person name="Zucker J."/>
            <person name="Coleman M.L."/>
            <person name="Rodrigue S."/>
            <person name="Chen F."/>
            <person name="Lapidus A."/>
            <person name="Ferriera S."/>
            <person name="Johnson J."/>
            <person name="Steglich C."/>
            <person name="Church G.M."/>
            <person name="Richardson P."/>
            <person name="Chisholm S.W."/>
        </authorList>
    </citation>
    <scope>NUCLEOTIDE SEQUENCE [LARGE SCALE GENOMIC DNA]</scope>
    <source>
        <strain evidence="3 4">MIT 9215</strain>
    </source>
</reference>
<accession>A8G3N1</accession>
<dbReference type="GO" id="GO:0004175">
    <property type="term" value="F:endopeptidase activity"/>
    <property type="evidence" value="ECO:0007669"/>
    <property type="project" value="UniProtKB-ARBA"/>
</dbReference>
<organism evidence="3 4">
    <name type="scientific">Prochlorococcus marinus (strain MIT 9215)</name>
    <dbReference type="NCBI Taxonomy" id="93060"/>
    <lineage>
        <taxon>Bacteria</taxon>
        <taxon>Bacillati</taxon>
        <taxon>Cyanobacteriota</taxon>
        <taxon>Cyanophyceae</taxon>
        <taxon>Synechococcales</taxon>
        <taxon>Prochlorococcaceae</taxon>
        <taxon>Prochlorococcus</taxon>
    </lineage>
</organism>
<dbReference type="InterPro" id="IPR003675">
    <property type="entry name" value="Rce1/LyrA-like_dom"/>
</dbReference>
<dbReference type="RefSeq" id="WP_012007339.1">
    <property type="nucleotide sequence ID" value="NC_009840.1"/>
</dbReference>
<feature type="transmembrane region" description="Helical" evidence="1">
    <location>
        <begin position="354"/>
        <end position="375"/>
    </location>
</feature>
<keyword evidence="1" id="KW-0812">Transmembrane</keyword>
<keyword evidence="3" id="KW-0378">Hydrolase</keyword>
<evidence type="ECO:0000313" key="3">
    <source>
        <dbReference type="EMBL" id="ABV50212.1"/>
    </source>
</evidence>
<dbReference type="GO" id="GO:0080120">
    <property type="term" value="P:CAAX-box protein maturation"/>
    <property type="evidence" value="ECO:0007669"/>
    <property type="project" value="UniProtKB-ARBA"/>
</dbReference>
<dbReference type="STRING" id="93060.P9215_05971"/>
<feature type="transmembrane region" description="Helical" evidence="1">
    <location>
        <begin position="315"/>
        <end position="334"/>
    </location>
</feature>
<evidence type="ECO:0000256" key="1">
    <source>
        <dbReference type="SAM" id="Phobius"/>
    </source>
</evidence>
<feature type="transmembrane region" description="Helical" evidence="1">
    <location>
        <begin position="263"/>
        <end position="284"/>
    </location>
</feature>
<keyword evidence="3" id="KW-0645">Protease</keyword>
<feature type="transmembrane region" description="Helical" evidence="1">
    <location>
        <begin position="387"/>
        <end position="407"/>
    </location>
</feature>
<keyword evidence="1" id="KW-0472">Membrane</keyword>
<dbReference type="AlphaFoldDB" id="A8G3N1"/>
<feature type="transmembrane region" description="Helical" evidence="1">
    <location>
        <begin position="413"/>
        <end position="436"/>
    </location>
</feature>
<feature type="transmembrane region" description="Helical" evidence="1">
    <location>
        <begin position="217"/>
        <end position="243"/>
    </location>
</feature>
<keyword evidence="1" id="KW-1133">Transmembrane helix</keyword>
<dbReference type="PANTHER" id="PTHR43592">
    <property type="entry name" value="CAAX AMINO TERMINAL PROTEASE"/>
    <property type="match status" value="1"/>
</dbReference>
<gene>
    <name evidence="3" type="ordered locus">P9215_05971</name>
</gene>
<dbReference type="KEGG" id="pmh:P9215_05971"/>
<evidence type="ECO:0000259" key="2">
    <source>
        <dbReference type="Pfam" id="PF02517"/>
    </source>
</evidence>
<dbReference type="eggNOG" id="COG1266">
    <property type="taxonomic scope" value="Bacteria"/>
</dbReference>
<dbReference type="GO" id="GO:0006508">
    <property type="term" value="P:proteolysis"/>
    <property type="evidence" value="ECO:0007669"/>
    <property type="project" value="UniProtKB-KW"/>
</dbReference>
<dbReference type="PANTHER" id="PTHR43592:SF15">
    <property type="entry name" value="CAAX AMINO TERMINAL PROTEASE FAMILY PROTEIN"/>
    <property type="match status" value="1"/>
</dbReference>
<feature type="domain" description="CAAX prenyl protease 2/Lysostaphin resistance protein A-like" evidence="2">
    <location>
        <begin position="355"/>
        <end position="442"/>
    </location>
</feature>
<dbReference type="Pfam" id="PF02517">
    <property type="entry name" value="Rce1-like"/>
    <property type="match status" value="1"/>
</dbReference>
<dbReference type="HOGENOM" id="CLU_043242_0_0_3"/>
<evidence type="ECO:0000313" key="4">
    <source>
        <dbReference type="Proteomes" id="UP000002014"/>
    </source>
</evidence>
<sequence>MIFKNISKAKLSLALISLVITFFVWQQGLRDSLNRPSVSFDISQKEQEILELSVQSIPTNLKNILITNDPIDEINNLLSQVPFDELTERNKLIQIISSESNEPTINKNMFKDFEDKNFNLLIDEIEKKSNDNSYKLNSDNFDFLERDRFLYHLLSKKFDFDDSSLITKSFSSKMFLKILAIRFIPLLTILLGSILALKRLWETISLKKFGWQEIKSLDLGLIDMVLLIAGGFVVLGEVVSPLFSVSLVELFSKNISNELSQSLKIFFGYLFMAIPPLGIVYYQIKSLHGQFTFKKDYLQFNFLPIKYSIIQGIKGWLTIVPFVLLISLIMNSLIDNQNGSNPLLEIVLNNNNYLSFFLLFVTTTILAPLFEEIIFRGILLPTLSKDFGIISGIIVSAFIFALAHLSLGEMPPLFVLGIGLGITRIASGSLFSSVIMHSLWNGLTFLNLFLLRT</sequence>
<proteinExistence type="predicted"/>
<name>A8G3N1_PROM2</name>
<protein>
    <submittedName>
        <fullName evidence="3">Possible membrane associated protease</fullName>
    </submittedName>
</protein>
<dbReference type="OrthoDB" id="9782250at2"/>
<dbReference type="Proteomes" id="UP000002014">
    <property type="component" value="Chromosome"/>
</dbReference>
<dbReference type="EMBL" id="CP000825">
    <property type="protein sequence ID" value="ABV50212.1"/>
    <property type="molecule type" value="Genomic_DNA"/>
</dbReference>
<feature type="transmembrane region" description="Helical" evidence="1">
    <location>
        <begin position="174"/>
        <end position="197"/>
    </location>
</feature>